<evidence type="ECO:0000256" key="3">
    <source>
        <dbReference type="ARBA" id="ARBA00022729"/>
    </source>
</evidence>
<dbReference type="GO" id="GO:0006508">
    <property type="term" value="P:proteolysis"/>
    <property type="evidence" value="ECO:0007669"/>
    <property type="project" value="UniProtKB-KW"/>
</dbReference>
<dbReference type="AlphaFoldDB" id="A0A0C9V0F0"/>
<dbReference type="GO" id="GO:0070008">
    <property type="term" value="F:serine-type exopeptidase activity"/>
    <property type="evidence" value="ECO:0007669"/>
    <property type="project" value="InterPro"/>
</dbReference>
<evidence type="ECO:0000313" key="8">
    <source>
        <dbReference type="Proteomes" id="UP000054279"/>
    </source>
</evidence>
<dbReference type="InterPro" id="IPR008758">
    <property type="entry name" value="Peptidase_S28"/>
</dbReference>
<dbReference type="PANTHER" id="PTHR11010:SF23">
    <property type="entry name" value="SERINE PEPTIDASE"/>
    <property type="match status" value="1"/>
</dbReference>
<dbReference type="Gene3D" id="3.40.50.1820">
    <property type="entry name" value="alpha/beta hydrolase"/>
    <property type="match status" value="2"/>
</dbReference>
<dbReference type="Pfam" id="PF05577">
    <property type="entry name" value="Peptidase_S28"/>
    <property type="match status" value="1"/>
</dbReference>
<proteinExistence type="inferred from homology"/>
<accession>A0A0C9V0F0</accession>
<keyword evidence="8" id="KW-1185">Reference proteome</keyword>
<dbReference type="PANTHER" id="PTHR11010">
    <property type="entry name" value="PROTEASE S28 PRO-X CARBOXYPEPTIDASE-RELATED"/>
    <property type="match status" value="1"/>
</dbReference>
<keyword evidence="4" id="KW-0378">Hydrolase</keyword>
<dbReference type="HOGENOM" id="CLU_023630_1_1_1"/>
<organism evidence="7 8">
    <name type="scientific">Sphaerobolus stellatus (strain SS14)</name>
    <dbReference type="NCBI Taxonomy" id="990650"/>
    <lineage>
        <taxon>Eukaryota</taxon>
        <taxon>Fungi</taxon>
        <taxon>Dikarya</taxon>
        <taxon>Basidiomycota</taxon>
        <taxon>Agaricomycotina</taxon>
        <taxon>Agaricomycetes</taxon>
        <taxon>Phallomycetidae</taxon>
        <taxon>Geastrales</taxon>
        <taxon>Sphaerobolaceae</taxon>
        <taxon>Sphaerobolus</taxon>
    </lineage>
</organism>
<dbReference type="Proteomes" id="UP000054279">
    <property type="component" value="Unassembled WGS sequence"/>
</dbReference>
<dbReference type="GO" id="GO:0008239">
    <property type="term" value="F:dipeptidyl-peptidase activity"/>
    <property type="evidence" value="ECO:0007669"/>
    <property type="project" value="TreeGrafter"/>
</dbReference>
<evidence type="ECO:0000256" key="2">
    <source>
        <dbReference type="ARBA" id="ARBA00022670"/>
    </source>
</evidence>
<evidence type="ECO:0000256" key="6">
    <source>
        <dbReference type="SAM" id="SignalP"/>
    </source>
</evidence>
<dbReference type="EMBL" id="KN837192">
    <property type="protein sequence ID" value="KIJ35107.1"/>
    <property type="molecule type" value="Genomic_DNA"/>
</dbReference>
<feature type="chain" id="PRO_5002221360" evidence="6">
    <location>
        <begin position="20"/>
        <end position="585"/>
    </location>
</feature>
<evidence type="ECO:0000256" key="5">
    <source>
        <dbReference type="ARBA" id="ARBA00023180"/>
    </source>
</evidence>
<sequence>MIVLCSIVRLVLFAAVASAAPRRRHPNFPPKPAIPQVVAPDSPVTDRQGVTLPPLSTVYLFDQLVDHDDPSKGTFKQRFWTSYCTGGPIILMTPGEANAAVYTGYLTNATVNGLIAQATNASIVLIEHRFFGLSNPIDNLEDESLALLTIDQATKDLSYFANNVVLPQPNGDKLSPKNAPWVLIGGSYAVGALTSWTLVNQPGVFWAGYASSGVVEAITDYWAYFEPIRQNMPKNCSADIEAVITHIDSVFTFGTPAAKNQIKAMFGMEDVIHLDDVAGALRNILWDWQSLQPYVGPNATFFQSCDALEVKNGVNAPASGWGLQHALTAWGSYFKNTYLPALCGDDNTEDCLGTYNATQSFYTNTTIDDANRSWTWSKCNQVGFFQEGAPLGWPSLVTRLVQPAYDERQCSLMFPKAFPKAPVPQVVATNQKFKGWDVNLSRLFVANGKQDPWREATLSSDFHPRSSTPSQPIFVGNGFHCSDLLTQASIDPTIQTVQNAAVATISNWLLQWPGRKTNAPTLTVPTAPAFVPEVSIPASVVSAAPVAVPAVVTQASGEGPPSGRVVSGKVAGRDGMVRQAVVLGN</sequence>
<dbReference type="InterPro" id="IPR029058">
    <property type="entry name" value="AB_hydrolase_fold"/>
</dbReference>
<dbReference type="OrthoDB" id="1735038at2759"/>
<keyword evidence="3 6" id="KW-0732">Signal</keyword>
<reference evidence="7 8" key="1">
    <citation type="submission" date="2014-06" db="EMBL/GenBank/DDBJ databases">
        <title>Evolutionary Origins and Diversification of the Mycorrhizal Mutualists.</title>
        <authorList>
            <consortium name="DOE Joint Genome Institute"/>
            <consortium name="Mycorrhizal Genomics Consortium"/>
            <person name="Kohler A."/>
            <person name="Kuo A."/>
            <person name="Nagy L.G."/>
            <person name="Floudas D."/>
            <person name="Copeland A."/>
            <person name="Barry K.W."/>
            <person name="Cichocki N."/>
            <person name="Veneault-Fourrey C."/>
            <person name="LaButti K."/>
            <person name="Lindquist E.A."/>
            <person name="Lipzen A."/>
            <person name="Lundell T."/>
            <person name="Morin E."/>
            <person name="Murat C."/>
            <person name="Riley R."/>
            <person name="Ohm R."/>
            <person name="Sun H."/>
            <person name="Tunlid A."/>
            <person name="Henrissat B."/>
            <person name="Grigoriev I.V."/>
            <person name="Hibbett D.S."/>
            <person name="Martin F."/>
        </authorList>
    </citation>
    <scope>NUCLEOTIDE SEQUENCE [LARGE SCALE GENOMIC DNA]</scope>
    <source>
        <strain evidence="7 8">SS14</strain>
    </source>
</reference>
<comment type="similarity">
    <text evidence="1">Belongs to the peptidase S28 family.</text>
</comment>
<protein>
    <submittedName>
        <fullName evidence="7">Unplaced genomic scaffold SPHSTscaffold_117, whole genome shotgun sequence</fullName>
    </submittedName>
</protein>
<name>A0A0C9V0F0_SPHS4</name>
<feature type="signal peptide" evidence="6">
    <location>
        <begin position="1"/>
        <end position="19"/>
    </location>
</feature>
<keyword evidence="2" id="KW-0645">Protease</keyword>
<keyword evidence="5" id="KW-0325">Glycoprotein</keyword>
<gene>
    <name evidence="7" type="ORF">M422DRAFT_233052</name>
</gene>
<evidence type="ECO:0000256" key="4">
    <source>
        <dbReference type="ARBA" id="ARBA00022801"/>
    </source>
</evidence>
<evidence type="ECO:0000313" key="7">
    <source>
        <dbReference type="EMBL" id="KIJ35107.1"/>
    </source>
</evidence>
<evidence type="ECO:0000256" key="1">
    <source>
        <dbReference type="ARBA" id="ARBA00011079"/>
    </source>
</evidence>